<reference evidence="10" key="1">
    <citation type="submission" date="2017-09" db="EMBL/GenBank/DDBJ databases">
        <title>FDA dAtabase for Regulatory Grade micrObial Sequences (FDA-ARGOS): Supporting development and validation of Infectious Disease Dx tests.</title>
        <authorList>
            <person name="Minogue T."/>
            <person name="Wolcott M."/>
            <person name="Wasieloski L."/>
            <person name="Aguilar W."/>
            <person name="Moore D."/>
            <person name="Tallon L."/>
            <person name="Sadzewicz L."/>
            <person name="Ott S."/>
            <person name="Zhao X."/>
            <person name="Nagaraj S."/>
            <person name="Vavikolanu K."/>
            <person name="Aluvathingal J."/>
            <person name="Nadendla S."/>
            <person name="Sichtig H."/>
        </authorList>
    </citation>
    <scope>NUCLEOTIDE SEQUENCE [LARGE SCALE GENOMIC DNA]</scope>
    <source>
        <strain evidence="10">FDAARGOS_390</strain>
    </source>
</reference>
<proteinExistence type="inferred from homology"/>
<dbReference type="Gene3D" id="3.30.70.100">
    <property type="match status" value="1"/>
</dbReference>
<keyword evidence="7" id="KW-0997">Cell inner membrane</keyword>
<dbReference type="InterPro" id="IPR010920">
    <property type="entry name" value="LSM_dom_sf"/>
</dbReference>
<comment type="function">
    <text evidence="7">Mechanosensitive channel that participates in the regulation of osmotic pressure changes within the cell, opening in response to stretch forces in the membrane lipid bilayer, without the need for other proteins. Contributes to normal resistance to hypoosmotic shock. Forms an ion channel of 1.0 nanosiemens conductance with a slight preference for anions.</text>
</comment>
<dbReference type="SUPFAM" id="SSF82689">
    <property type="entry name" value="Mechanosensitive channel protein MscS (YggB), C-terminal domain"/>
    <property type="match status" value="1"/>
</dbReference>
<dbReference type="Gene3D" id="2.30.30.60">
    <property type="match status" value="1"/>
</dbReference>
<dbReference type="PANTHER" id="PTHR30221">
    <property type="entry name" value="SMALL-CONDUCTANCE MECHANOSENSITIVE CHANNEL"/>
    <property type="match status" value="1"/>
</dbReference>
<keyword evidence="3" id="KW-1003">Cell membrane</keyword>
<dbReference type="Proteomes" id="UP000220629">
    <property type="component" value="Unassembled WGS sequence"/>
</dbReference>
<keyword evidence="6 7" id="KW-0472">Membrane</keyword>
<evidence type="ECO:0000256" key="5">
    <source>
        <dbReference type="ARBA" id="ARBA00022989"/>
    </source>
</evidence>
<dbReference type="GO" id="GO:0005886">
    <property type="term" value="C:plasma membrane"/>
    <property type="evidence" value="ECO:0007669"/>
    <property type="project" value="UniProtKB-SubCell"/>
</dbReference>
<sequence length="271" mass="28937">MLDIATAQQFLMTRGLDFGLKVIAAIALWIVGRWLIRLATRLLSRLVQRSGKVDTTLAYYLSSVVSVLLTIVLILAILQVFGVQTTSFAALLAGIGLAVGTAWGGLLAHFAAGVFLQVLRPFKVGDSIAAAGVTGTVKELGLFSTTILTGDNVVTIVGNNKIFSDNIANYSATPHRRVDLTAKIANGVDPVEAIAKLRTAITAIPNVMSAPAPDIGILQLTPEGPLLFVRPNTPPATYWQVYCDAHRVIIETFREAGYPTPETPTIQRTAS</sequence>
<comment type="caution">
    <text evidence="9">The sequence shown here is derived from an EMBL/GenBank/DDBJ whole genome shotgun (WGS) entry which is preliminary data.</text>
</comment>
<evidence type="ECO:0000256" key="4">
    <source>
        <dbReference type="ARBA" id="ARBA00022692"/>
    </source>
</evidence>
<comment type="subcellular location">
    <subcellularLocation>
        <location evidence="7">Cell inner membrane</location>
        <topology evidence="7">Multi-pass membrane protein</topology>
    </subcellularLocation>
    <subcellularLocation>
        <location evidence="1">Cell membrane</location>
        <topology evidence="1">Multi-pass membrane protein</topology>
    </subcellularLocation>
</comment>
<evidence type="ECO:0000256" key="7">
    <source>
        <dbReference type="RuleBase" id="RU369025"/>
    </source>
</evidence>
<evidence type="ECO:0000256" key="6">
    <source>
        <dbReference type="ARBA" id="ARBA00023136"/>
    </source>
</evidence>
<accession>A0A2A7S8E6</accession>
<evidence type="ECO:0000256" key="1">
    <source>
        <dbReference type="ARBA" id="ARBA00004651"/>
    </source>
</evidence>
<comment type="subunit">
    <text evidence="7">Homoheptamer.</text>
</comment>
<feature type="transmembrane region" description="Helical" evidence="7">
    <location>
        <begin position="88"/>
        <end position="116"/>
    </location>
</feature>
<feature type="domain" description="Mechanosensitive ion channel MscS" evidence="8">
    <location>
        <begin position="106"/>
        <end position="171"/>
    </location>
</feature>
<gene>
    <name evidence="9" type="ORF">CRM94_35150</name>
</gene>
<evidence type="ECO:0000259" key="8">
    <source>
        <dbReference type="Pfam" id="PF00924"/>
    </source>
</evidence>
<comment type="similarity">
    <text evidence="2 7">Belongs to the MscS (TC 1.A.23) family.</text>
</comment>
<feature type="transmembrane region" description="Helical" evidence="7">
    <location>
        <begin position="18"/>
        <end position="36"/>
    </location>
</feature>
<name>A0A2A7S8E6_BURGA</name>
<keyword evidence="4 7" id="KW-0812">Transmembrane</keyword>
<dbReference type="InterPro" id="IPR045275">
    <property type="entry name" value="MscS_archaea/bacteria_type"/>
</dbReference>
<dbReference type="RefSeq" id="WP_096749695.1">
    <property type="nucleotide sequence ID" value="NZ_CADEPO010000012.1"/>
</dbReference>
<keyword evidence="7" id="KW-0407">Ion channel</keyword>
<evidence type="ECO:0000256" key="2">
    <source>
        <dbReference type="ARBA" id="ARBA00008017"/>
    </source>
</evidence>
<keyword evidence="7" id="KW-0813">Transport</keyword>
<dbReference type="InterPro" id="IPR023408">
    <property type="entry name" value="MscS_beta-dom_sf"/>
</dbReference>
<evidence type="ECO:0000313" key="9">
    <source>
        <dbReference type="EMBL" id="PEH39510.1"/>
    </source>
</evidence>
<dbReference type="EMBL" id="PDDY01000004">
    <property type="protein sequence ID" value="PEH39510.1"/>
    <property type="molecule type" value="Genomic_DNA"/>
</dbReference>
<protein>
    <recommendedName>
        <fullName evidence="7">Small-conductance mechanosensitive channel</fullName>
    </recommendedName>
</protein>
<evidence type="ECO:0000256" key="3">
    <source>
        <dbReference type="ARBA" id="ARBA00022475"/>
    </source>
</evidence>
<dbReference type="AlphaFoldDB" id="A0A2A7S8E6"/>
<dbReference type="PANTHER" id="PTHR30221:SF3">
    <property type="entry name" value="SMALL-CONDUCTANCE MECHANOSENSITIVE CHANNEL"/>
    <property type="match status" value="1"/>
</dbReference>
<dbReference type="SUPFAM" id="SSF82861">
    <property type="entry name" value="Mechanosensitive channel protein MscS (YggB), transmembrane region"/>
    <property type="match status" value="1"/>
</dbReference>
<dbReference type="Gene3D" id="1.10.287.1260">
    <property type="match status" value="1"/>
</dbReference>
<organism evidence="9 10">
    <name type="scientific">Burkholderia gladioli</name>
    <name type="common">Pseudomonas marginata</name>
    <name type="synonym">Phytomonas marginata</name>
    <dbReference type="NCBI Taxonomy" id="28095"/>
    <lineage>
        <taxon>Bacteria</taxon>
        <taxon>Pseudomonadati</taxon>
        <taxon>Pseudomonadota</taxon>
        <taxon>Betaproteobacteria</taxon>
        <taxon>Burkholderiales</taxon>
        <taxon>Burkholderiaceae</taxon>
        <taxon>Burkholderia</taxon>
    </lineage>
</organism>
<dbReference type="InterPro" id="IPR006685">
    <property type="entry name" value="MscS_channel_2nd"/>
</dbReference>
<evidence type="ECO:0000313" key="10">
    <source>
        <dbReference type="Proteomes" id="UP000220629"/>
    </source>
</evidence>
<keyword evidence="7" id="KW-0406">Ion transport</keyword>
<dbReference type="InterPro" id="IPR011014">
    <property type="entry name" value="MscS_channel_TM-2"/>
</dbReference>
<dbReference type="GO" id="GO:0008381">
    <property type="term" value="F:mechanosensitive monoatomic ion channel activity"/>
    <property type="evidence" value="ECO:0007669"/>
    <property type="project" value="InterPro"/>
</dbReference>
<feature type="transmembrane region" description="Helical" evidence="7">
    <location>
        <begin position="57"/>
        <end position="82"/>
    </location>
</feature>
<comment type="caution">
    <text evidence="7">Lacks conserved residue(s) required for the propagation of feature annotation.</text>
</comment>
<dbReference type="Pfam" id="PF00924">
    <property type="entry name" value="MS_channel_2nd"/>
    <property type="match status" value="1"/>
</dbReference>
<dbReference type="SUPFAM" id="SSF50182">
    <property type="entry name" value="Sm-like ribonucleoproteins"/>
    <property type="match status" value="1"/>
</dbReference>
<keyword evidence="5 7" id="KW-1133">Transmembrane helix</keyword>
<dbReference type="InterPro" id="IPR011066">
    <property type="entry name" value="MscS_channel_C_sf"/>
</dbReference>